<dbReference type="Proteomes" id="UP000032803">
    <property type="component" value="Chromosome I"/>
</dbReference>
<name>A0A0A8UPQ1_LEGHA</name>
<keyword evidence="1" id="KW-0732">Signal</keyword>
<dbReference type="AlphaFoldDB" id="A0A0A8UPQ1"/>
<evidence type="ECO:0000313" key="2">
    <source>
        <dbReference type="EMBL" id="CEK10713.1"/>
    </source>
</evidence>
<organism evidence="2 3">
    <name type="scientific">Legionella hackeliae</name>
    <dbReference type="NCBI Taxonomy" id="449"/>
    <lineage>
        <taxon>Bacteria</taxon>
        <taxon>Pseudomonadati</taxon>
        <taxon>Pseudomonadota</taxon>
        <taxon>Gammaproteobacteria</taxon>
        <taxon>Legionellales</taxon>
        <taxon>Legionellaceae</taxon>
        <taxon>Legionella</taxon>
    </lineage>
</organism>
<dbReference type="STRING" id="449.LHA_1673"/>
<evidence type="ECO:0000313" key="3">
    <source>
        <dbReference type="Proteomes" id="UP000032803"/>
    </source>
</evidence>
<dbReference type="PATRIC" id="fig|449.7.peg.1966"/>
<dbReference type="OrthoDB" id="5652118at2"/>
<reference evidence="3" key="1">
    <citation type="submission" date="2014-09" db="EMBL/GenBank/DDBJ databases">
        <authorList>
            <person name="Gomez-Valero L."/>
        </authorList>
    </citation>
    <scope>NUCLEOTIDE SEQUENCE [LARGE SCALE GENOMIC DNA]</scope>
    <source>
        <strain evidence="3">ATCC35250</strain>
    </source>
</reference>
<feature type="chain" id="PRO_5009754229" description="DUF4189 domain-containing protein" evidence="1">
    <location>
        <begin position="23"/>
        <end position="147"/>
    </location>
</feature>
<dbReference type="KEGG" id="lha:LHA_1673"/>
<proteinExistence type="predicted"/>
<evidence type="ECO:0000256" key="1">
    <source>
        <dbReference type="SAM" id="SignalP"/>
    </source>
</evidence>
<accession>A0A0A8UPQ1</accession>
<feature type="signal peptide" evidence="1">
    <location>
        <begin position="1"/>
        <end position="22"/>
    </location>
</feature>
<dbReference type="EMBL" id="LN681225">
    <property type="protein sequence ID" value="CEK10713.1"/>
    <property type="molecule type" value="Genomic_DNA"/>
</dbReference>
<dbReference type="RefSeq" id="WP_052673641.1">
    <property type="nucleotide sequence ID" value="NZ_LN681225.1"/>
</dbReference>
<evidence type="ECO:0008006" key="4">
    <source>
        <dbReference type="Google" id="ProtNLM"/>
    </source>
</evidence>
<gene>
    <name evidence="2" type="ORF">LHA_1673</name>
</gene>
<keyword evidence="3" id="KW-1185">Reference proteome</keyword>
<dbReference type="HOGENOM" id="CLU_1775095_0_0_6"/>
<sequence length="147" mass="16526">MKNKLITIAFCSIFLLSQTTLSAELSDSNYWKCTSYDADNKSWTAHSDYQITSINKAFDACKKQSRVPTTCKTSKEDCEAIVNGMTTRAMWRCLALDLAAVPWFSNIYDKASDAAMGAKAYCQANSALPETCYVYLFTCRNLNVRNF</sequence>
<protein>
    <recommendedName>
        <fullName evidence="4">DUF4189 domain-containing protein</fullName>
    </recommendedName>
</protein>